<keyword evidence="4" id="KW-0788">Thiol protease</keyword>
<protein>
    <recommendedName>
        <fullName evidence="6">NlpC/P60 domain-containing protein</fullName>
    </recommendedName>
</protein>
<feature type="chain" id="PRO_5045042969" description="NlpC/P60 domain-containing protein" evidence="5">
    <location>
        <begin position="22"/>
        <end position="162"/>
    </location>
</feature>
<dbReference type="Gene3D" id="3.90.1720.10">
    <property type="entry name" value="endopeptidase domain like (from Nostoc punctiforme)"/>
    <property type="match status" value="1"/>
</dbReference>
<evidence type="ECO:0000256" key="5">
    <source>
        <dbReference type="SAM" id="SignalP"/>
    </source>
</evidence>
<accession>A0ABN8ARN4</accession>
<evidence type="ECO:0000256" key="2">
    <source>
        <dbReference type="ARBA" id="ARBA00022670"/>
    </source>
</evidence>
<reference evidence="7 8" key="1">
    <citation type="submission" date="2021-10" db="EMBL/GenBank/DDBJ databases">
        <authorList>
            <person name="Koch H."/>
        </authorList>
    </citation>
    <scope>NUCLEOTIDE SEQUENCE [LARGE SCALE GENOMIC DNA]</scope>
    <source>
        <strain evidence="7">6680</strain>
    </source>
</reference>
<evidence type="ECO:0000313" key="8">
    <source>
        <dbReference type="Proteomes" id="UP000839052"/>
    </source>
</evidence>
<feature type="signal peptide" evidence="5">
    <location>
        <begin position="1"/>
        <end position="21"/>
    </location>
</feature>
<dbReference type="EMBL" id="OU912926">
    <property type="protein sequence ID" value="CAG9933785.1"/>
    <property type="molecule type" value="Genomic_DNA"/>
</dbReference>
<dbReference type="SUPFAM" id="SSF54001">
    <property type="entry name" value="Cysteine proteinases"/>
    <property type="match status" value="1"/>
</dbReference>
<name>A0ABN8ARN4_9PROT</name>
<dbReference type="Pfam" id="PF00877">
    <property type="entry name" value="NLPC_P60"/>
    <property type="match status" value="1"/>
</dbReference>
<proteinExistence type="inferred from homology"/>
<evidence type="ECO:0000259" key="6">
    <source>
        <dbReference type="PROSITE" id="PS51935"/>
    </source>
</evidence>
<dbReference type="Proteomes" id="UP000839052">
    <property type="component" value="Chromosome"/>
</dbReference>
<dbReference type="PANTHER" id="PTHR47053:SF1">
    <property type="entry name" value="MUREIN DD-ENDOPEPTIDASE MEPH-RELATED"/>
    <property type="match status" value="1"/>
</dbReference>
<dbReference type="InterPro" id="IPR038765">
    <property type="entry name" value="Papain-like_cys_pep_sf"/>
</dbReference>
<keyword evidence="5" id="KW-0732">Signal</keyword>
<evidence type="ECO:0000256" key="3">
    <source>
        <dbReference type="ARBA" id="ARBA00022801"/>
    </source>
</evidence>
<evidence type="ECO:0000256" key="4">
    <source>
        <dbReference type="ARBA" id="ARBA00022807"/>
    </source>
</evidence>
<keyword evidence="2" id="KW-0645">Protease</keyword>
<feature type="domain" description="NlpC/P60" evidence="6">
    <location>
        <begin position="37"/>
        <end position="162"/>
    </location>
</feature>
<evidence type="ECO:0000313" key="7">
    <source>
        <dbReference type="EMBL" id="CAG9933785.1"/>
    </source>
</evidence>
<keyword evidence="3" id="KW-0378">Hydrolase</keyword>
<organism evidence="7 8">
    <name type="scientific">Candidatus Nitrotoga arctica</name>
    <dbReference type="NCBI Taxonomy" id="453162"/>
    <lineage>
        <taxon>Bacteria</taxon>
        <taxon>Pseudomonadati</taxon>
        <taxon>Pseudomonadota</taxon>
        <taxon>Betaproteobacteria</taxon>
        <taxon>Nitrosomonadales</taxon>
        <taxon>Gallionellaceae</taxon>
        <taxon>Candidatus Nitrotoga</taxon>
    </lineage>
</organism>
<dbReference type="InterPro" id="IPR000064">
    <property type="entry name" value="NLP_P60_dom"/>
</dbReference>
<keyword evidence="8" id="KW-1185">Reference proteome</keyword>
<dbReference type="RefSeq" id="WP_239797511.1">
    <property type="nucleotide sequence ID" value="NZ_OU912926.1"/>
</dbReference>
<sequence>MRLIILLLVNLLLVTFPSAWADDVVKNDASMFSKADEGLHAELLLYAMSLIGTSYKLGGQSFDTGMDCSGFVRHVYSIATGILLPHNARAISRAGMKIHRAELQLGDLVFFNTMRRTFSHVGIYLGDNRFVHASSSKSDSVMVSDMGERYWVKRFNGARRIL</sequence>
<dbReference type="PROSITE" id="PS51935">
    <property type="entry name" value="NLPC_P60"/>
    <property type="match status" value="1"/>
</dbReference>
<dbReference type="InterPro" id="IPR051202">
    <property type="entry name" value="Peptidase_C40"/>
</dbReference>
<comment type="similarity">
    <text evidence="1">Belongs to the peptidase C40 family.</text>
</comment>
<evidence type="ECO:0000256" key="1">
    <source>
        <dbReference type="ARBA" id="ARBA00007074"/>
    </source>
</evidence>
<dbReference type="PANTHER" id="PTHR47053">
    <property type="entry name" value="MUREIN DD-ENDOPEPTIDASE MEPH-RELATED"/>
    <property type="match status" value="1"/>
</dbReference>
<gene>
    <name evidence="7" type="ORF">NTG6680_2536</name>
</gene>